<proteinExistence type="predicted"/>
<evidence type="ECO:0000313" key="7">
    <source>
        <dbReference type="EMBL" id="CAE4632640.1"/>
    </source>
</evidence>
<evidence type="ECO:0000256" key="1">
    <source>
        <dbReference type="ARBA" id="ARBA00004496"/>
    </source>
</evidence>
<evidence type="ECO:0000256" key="3">
    <source>
        <dbReference type="ARBA" id="ARBA00022737"/>
    </source>
</evidence>
<evidence type="ECO:0000256" key="5">
    <source>
        <dbReference type="PROSITE-ProRule" id="PRU00339"/>
    </source>
</evidence>
<feature type="repeat" description="TPR" evidence="5">
    <location>
        <begin position="259"/>
        <end position="292"/>
    </location>
</feature>
<gene>
    <name evidence="7" type="ORF">AMON00008_LOCUS44136</name>
</gene>
<dbReference type="GO" id="GO:0005829">
    <property type="term" value="C:cytosol"/>
    <property type="evidence" value="ECO:0007669"/>
    <property type="project" value="TreeGrafter"/>
</dbReference>
<name>A0A7S4S2J9_9DINO</name>
<evidence type="ECO:0000256" key="6">
    <source>
        <dbReference type="SAM" id="MobiDB-lite"/>
    </source>
</evidence>
<dbReference type="InterPro" id="IPR019734">
    <property type="entry name" value="TPR_rpt"/>
</dbReference>
<keyword evidence="4 5" id="KW-0802">TPR repeat</keyword>
<feature type="region of interest" description="Disordered" evidence="6">
    <location>
        <begin position="1"/>
        <end position="68"/>
    </location>
</feature>
<dbReference type="InterPro" id="IPR011990">
    <property type="entry name" value="TPR-like_helical_dom_sf"/>
</dbReference>
<dbReference type="Gene3D" id="1.25.40.10">
    <property type="entry name" value="Tetratricopeptide repeat domain"/>
    <property type="match status" value="3"/>
</dbReference>
<organism evidence="7">
    <name type="scientific">Alexandrium monilatum</name>
    <dbReference type="NCBI Taxonomy" id="311494"/>
    <lineage>
        <taxon>Eukaryota</taxon>
        <taxon>Sar</taxon>
        <taxon>Alveolata</taxon>
        <taxon>Dinophyceae</taxon>
        <taxon>Gonyaulacales</taxon>
        <taxon>Pyrocystaceae</taxon>
        <taxon>Alexandrium</taxon>
    </lineage>
</organism>
<dbReference type="InterPro" id="IPR051982">
    <property type="entry name" value="CiliaryAsmbly_MitoImport"/>
</dbReference>
<sequence length="770" mass="85861">MAQAVSVQAADGHREAQLAMASGSGPGVLGFRPDQSRPWEAVGLQKGDEQQQGHPGHSAPKAVRGAAEKLQQDEMSARELRRVLKGALDIKEMGNEAFAKGEYYRALDFYDQAFKRLQTLGETDEDKQAGLRASIHYNRARSYYKIEDYRRSAEEARACLRCDPEHAKATRILEELAPNIAGVADQPAQPKPAQRQEEEPMKPSANRLVKGLLQLKDDGNAALLRGNAAEAIATYSKAILRFAEVEHELVGANQSALKATLFANRSQAHINLKNWDEALEDAQSSLAVQPDNPKALHRKQLAENGLSSLQQQRDHGEALKNALFYKSQGNKRLSEGDGKAAAEEYTNGLEWLEDLPRNDTNVREIRIALLSNRAQAHLKRKLWREALDDANAVLRDDARHPKAKFRRAKALMELERYGEAASELRQIAEAEPSNEDVRELLARVQVLQAQAPTQALAVRQEDAQAPRKITFREGDTVEVLEEFRADCGSNRFQSMAKGRRGTVISIEHDFATVDFGDCLRKVHEKDFEKLAKVKKDKQHTMESEVKRLQRESESAYDTENYHDALQKIMAAVALLQEMVELAVRPKEPLSKVDLMWRPKEEKSTDGVRETKQLLMAYTQKVRCELALRDFQAAQETADRAVKLHRWEEERLDHDFDFPRGLRGAAPLMELLASVGDAVRSLQAAGSTLGSGRATEAWDHTTKAVRLLEKKDWPATMPLRAELFALRAEATLQRSGANPADSEADAERALALDVGCARAQAALQAAALRTP</sequence>
<dbReference type="GO" id="GO:0006626">
    <property type="term" value="P:protein targeting to mitochondrion"/>
    <property type="evidence" value="ECO:0007669"/>
    <property type="project" value="TreeGrafter"/>
</dbReference>
<protein>
    <submittedName>
        <fullName evidence="7">Uncharacterized protein</fullName>
    </submittedName>
</protein>
<evidence type="ECO:0000256" key="4">
    <source>
        <dbReference type="ARBA" id="ARBA00022803"/>
    </source>
</evidence>
<reference evidence="7" key="1">
    <citation type="submission" date="2021-01" db="EMBL/GenBank/DDBJ databases">
        <authorList>
            <person name="Corre E."/>
            <person name="Pelletier E."/>
            <person name="Niang G."/>
            <person name="Scheremetjew M."/>
            <person name="Finn R."/>
            <person name="Kale V."/>
            <person name="Holt S."/>
            <person name="Cochrane G."/>
            <person name="Meng A."/>
            <person name="Brown T."/>
            <person name="Cohen L."/>
        </authorList>
    </citation>
    <scope>NUCLEOTIDE SEQUENCE</scope>
    <source>
        <strain evidence="7">CCMP3105</strain>
    </source>
</reference>
<keyword evidence="3" id="KW-0677">Repeat</keyword>
<accession>A0A7S4S2J9</accession>
<dbReference type="PROSITE" id="PS50005">
    <property type="entry name" value="TPR"/>
    <property type="match status" value="1"/>
</dbReference>
<keyword evidence="2" id="KW-0963">Cytoplasm</keyword>
<dbReference type="GO" id="GO:0031072">
    <property type="term" value="F:heat shock protein binding"/>
    <property type="evidence" value="ECO:0007669"/>
    <property type="project" value="TreeGrafter"/>
</dbReference>
<dbReference type="SUPFAM" id="SSF48452">
    <property type="entry name" value="TPR-like"/>
    <property type="match status" value="2"/>
</dbReference>
<dbReference type="GO" id="GO:0005739">
    <property type="term" value="C:mitochondrion"/>
    <property type="evidence" value="ECO:0007669"/>
    <property type="project" value="TreeGrafter"/>
</dbReference>
<dbReference type="PANTHER" id="PTHR45984">
    <property type="entry name" value="RNA (RNA) POLYMERASE II ASSOCIATED PROTEIN HOMOLOG"/>
    <property type="match status" value="1"/>
</dbReference>
<comment type="subcellular location">
    <subcellularLocation>
        <location evidence="1">Cytoplasm</location>
    </subcellularLocation>
</comment>
<dbReference type="AlphaFoldDB" id="A0A7S4S2J9"/>
<dbReference type="PANTHER" id="PTHR45984:SF1">
    <property type="entry name" value="SPAG1 AXONEMAL DYNEIN ASSEMBLY FACTOR"/>
    <property type="match status" value="1"/>
</dbReference>
<dbReference type="SMART" id="SM00028">
    <property type="entry name" value="TPR"/>
    <property type="match status" value="6"/>
</dbReference>
<dbReference type="EMBL" id="HBNR01062592">
    <property type="protein sequence ID" value="CAE4632640.1"/>
    <property type="molecule type" value="Transcribed_RNA"/>
</dbReference>
<evidence type="ECO:0000256" key="2">
    <source>
        <dbReference type="ARBA" id="ARBA00022490"/>
    </source>
</evidence>